<name>A0A1Q3BS13_CEPFO</name>
<feature type="chain" id="PRO_5012479013" description="Cytochrome b561 and DOMON domain-containing protein" evidence="14">
    <location>
        <begin position="26"/>
        <end position="403"/>
    </location>
</feature>
<keyword evidence="8 13" id="KW-1133">Transmembrane helix</keyword>
<evidence type="ECO:0000256" key="5">
    <source>
        <dbReference type="ARBA" id="ARBA00022723"/>
    </source>
</evidence>
<dbReference type="InterPro" id="IPR045265">
    <property type="entry name" value="AIR12_DOMON"/>
</dbReference>
<feature type="domain" description="DOMON" evidence="15">
    <location>
        <begin position="48"/>
        <end position="166"/>
    </location>
</feature>
<evidence type="ECO:0000256" key="13">
    <source>
        <dbReference type="SAM" id="Phobius"/>
    </source>
</evidence>
<dbReference type="PANTHER" id="PTHR23130:SF195">
    <property type="entry name" value="CYTOCHROME B561 AND DOMON DOMAIN-CONTAINING PROTEIN"/>
    <property type="match status" value="1"/>
</dbReference>
<evidence type="ECO:0000313" key="18">
    <source>
        <dbReference type="Proteomes" id="UP000187406"/>
    </source>
</evidence>
<dbReference type="InterPro" id="IPR006593">
    <property type="entry name" value="Cyt_b561/ferric_Rdtase_TM"/>
</dbReference>
<organism evidence="17 18">
    <name type="scientific">Cephalotus follicularis</name>
    <name type="common">Albany pitcher plant</name>
    <dbReference type="NCBI Taxonomy" id="3775"/>
    <lineage>
        <taxon>Eukaryota</taxon>
        <taxon>Viridiplantae</taxon>
        <taxon>Streptophyta</taxon>
        <taxon>Embryophyta</taxon>
        <taxon>Tracheophyta</taxon>
        <taxon>Spermatophyta</taxon>
        <taxon>Magnoliopsida</taxon>
        <taxon>eudicotyledons</taxon>
        <taxon>Gunneridae</taxon>
        <taxon>Pentapetalae</taxon>
        <taxon>rosids</taxon>
        <taxon>fabids</taxon>
        <taxon>Oxalidales</taxon>
        <taxon>Cephalotaceae</taxon>
        <taxon>Cephalotus</taxon>
    </lineage>
</organism>
<dbReference type="FunCoup" id="A0A1Q3BS13">
    <property type="interactions" value="5"/>
</dbReference>
<feature type="transmembrane region" description="Helical" evidence="13">
    <location>
        <begin position="246"/>
        <end position="267"/>
    </location>
</feature>
<dbReference type="GO" id="GO:0046872">
    <property type="term" value="F:metal ion binding"/>
    <property type="evidence" value="ECO:0007669"/>
    <property type="project" value="UniProtKB-KW"/>
</dbReference>
<dbReference type="CDD" id="cd08760">
    <property type="entry name" value="Cyt_b561_FRRS1_like"/>
    <property type="match status" value="1"/>
</dbReference>
<feature type="transmembrane region" description="Helical" evidence="13">
    <location>
        <begin position="216"/>
        <end position="234"/>
    </location>
</feature>
<keyword evidence="5 12" id="KW-0479">Metal-binding</keyword>
<evidence type="ECO:0000256" key="7">
    <source>
        <dbReference type="ARBA" id="ARBA00022982"/>
    </source>
</evidence>
<comment type="subcellular location">
    <subcellularLocation>
        <location evidence="1">Membrane</location>
        <topology evidence="1">Multi-pass membrane protein</topology>
    </subcellularLocation>
</comment>
<evidence type="ECO:0000256" key="14">
    <source>
        <dbReference type="SAM" id="SignalP"/>
    </source>
</evidence>
<reference evidence="18" key="1">
    <citation type="submission" date="2016-04" db="EMBL/GenBank/DDBJ databases">
        <title>Cephalotus genome sequencing.</title>
        <authorList>
            <person name="Fukushima K."/>
            <person name="Hasebe M."/>
            <person name="Fang X."/>
        </authorList>
    </citation>
    <scope>NUCLEOTIDE SEQUENCE [LARGE SCALE GENOMIC DNA]</scope>
    <source>
        <strain evidence="18">cv. St1</strain>
    </source>
</reference>
<keyword evidence="4 13" id="KW-0812">Transmembrane</keyword>
<dbReference type="Pfam" id="PF03188">
    <property type="entry name" value="Cytochrom_B561"/>
    <property type="match status" value="1"/>
</dbReference>
<dbReference type="CDD" id="cd09629">
    <property type="entry name" value="DOMON_CIL1_like"/>
    <property type="match status" value="1"/>
</dbReference>
<feature type="binding site" description="axial binding residue" evidence="12">
    <location>
        <position position="284"/>
    </location>
    <ligand>
        <name>heme b</name>
        <dbReference type="ChEBI" id="CHEBI:60344"/>
        <label>1</label>
    </ligand>
    <ligandPart>
        <name>Fe</name>
        <dbReference type="ChEBI" id="CHEBI:18248"/>
    </ligandPart>
</feature>
<evidence type="ECO:0000256" key="11">
    <source>
        <dbReference type="PIRNR" id="PIRNR037471"/>
    </source>
</evidence>
<dbReference type="PROSITE" id="PS50939">
    <property type="entry name" value="CYTOCHROME_B561"/>
    <property type="match status" value="1"/>
</dbReference>
<feature type="signal peptide" evidence="14">
    <location>
        <begin position="1"/>
        <end position="25"/>
    </location>
</feature>
<evidence type="ECO:0000256" key="4">
    <source>
        <dbReference type="ARBA" id="ARBA00022692"/>
    </source>
</evidence>
<feature type="transmembrane region" description="Helical" evidence="13">
    <location>
        <begin position="316"/>
        <end position="336"/>
    </location>
</feature>
<dbReference type="Proteomes" id="UP000187406">
    <property type="component" value="Unassembled WGS sequence"/>
</dbReference>
<evidence type="ECO:0000256" key="1">
    <source>
        <dbReference type="ARBA" id="ARBA00004141"/>
    </source>
</evidence>
<keyword evidence="7 11" id="KW-0249">Electron transport</keyword>
<keyword evidence="18" id="KW-1185">Reference proteome</keyword>
<sequence length="403" mass="43872">MASSLTIKTILTLSLWALLISHGLSLTCTSQTFTNNKLYTHCLDLPTLTSYLHFTYDESNTTLSIAFIATPSKSNGWIAWAINPTGTGMAGAQSLVAYKDPSTAAMTVKTYNISSYSSVVQSKLDFEVWDLRGEEMSDGSMMILGKVKVPEELAAKGTVNQIWQVGPGVGTGGMLEKHAFLTSNLDAKGTLDLKSGESGGASSGGGSRAKKKNIHGILNTVSWGILLPFGAIIARYLRTFEAADPAWFYLHAICQFSGYVVGVTGWGTGLKLGSESKGVQYTGHRNIGIALFCLATVQIFALFIRPKKDHKFRSYWNIYHHGLGYAILILGILNVFKGFDILMPEKKWKSAYIIVIGSLAVIAVLLEAITWIIIFKRKSSNSTKPYDGYNNNNGSNRQQPVAI</sequence>
<dbReference type="InterPro" id="IPR005018">
    <property type="entry name" value="DOMON_domain"/>
</dbReference>
<dbReference type="OrthoDB" id="2419613at2759"/>
<proteinExistence type="predicted"/>
<feature type="binding site" description="axial binding residue" evidence="12">
    <location>
        <position position="320"/>
    </location>
    <ligand>
        <name>heme b</name>
        <dbReference type="ChEBI" id="CHEBI:60344"/>
        <label>1</label>
    </ligand>
    <ligandPart>
        <name>Fe</name>
        <dbReference type="ChEBI" id="CHEBI:18248"/>
    </ligandPart>
</feature>
<keyword evidence="9 11" id="KW-0472">Membrane</keyword>
<dbReference type="InParanoid" id="A0A1Q3BS13"/>
<keyword evidence="12" id="KW-0408">Iron</keyword>
<evidence type="ECO:0000256" key="12">
    <source>
        <dbReference type="PIRSR" id="PIRSR037471-1"/>
    </source>
</evidence>
<protein>
    <recommendedName>
        <fullName evidence="11">Cytochrome b561 and DOMON domain-containing protein</fullName>
    </recommendedName>
</protein>
<evidence type="ECO:0000256" key="6">
    <source>
        <dbReference type="ARBA" id="ARBA00022729"/>
    </source>
</evidence>
<keyword evidence="2 11" id="KW-0813">Transport</keyword>
<dbReference type="AlphaFoldDB" id="A0A1Q3BS13"/>
<feature type="binding site" description="axial binding residue" evidence="12">
    <location>
        <position position="215"/>
    </location>
    <ligand>
        <name>heme b</name>
        <dbReference type="ChEBI" id="CHEBI:60344"/>
        <label>1</label>
    </ligand>
    <ligandPart>
        <name>Fe</name>
        <dbReference type="ChEBI" id="CHEBI:18248"/>
    </ligandPart>
</feature>
<dbReference type="FunFam" id="1.20.120.1770:FF:000007">
    <property type="entry name" value="Cytochrome b561 and DOMON domain-containing protein"/>
    <property type="match status" value="1"/>
</dbReference>
<dbReference type="PROSITE" id="PS50836">
    <property type="entry name" value="DOMON"/>
    <property type="match status" value="1"/>
</dbReference>
<evidence type="ECO:0000259" key="15">
    <source>
        <dbReference type="PROSITE" id="PS50836"/>
    </source>
</evidence>
<feature type="transmembrane region" description="Helical" evidence="13">
    <location>
        <begin position="287"/>
        <end position="304"/>
    </location>
</feature>
<dbReference type="Pfam" id="PF04526">
    <property type="entry name" value="DUF568"/>
    <property type="match status" value="1"/>
</dbReference>
<evidence type="ECO:0000259" key="16">
    <source>
        <dbReference type="PROSITE" id="PS50939"/>
    </source>
</evidence>
<dbReference type="SMART" id="SM00665">
    <property type="entry name" value="B561"/>
    <property type="match status" value="1"/>
</dbReference>
<comment type="cofactor">
    <cofactor evidence="11">
        <name>heme b</name>
        <dbReference type="ChEBI" id="CHEBI:60344"/>
    </cofactor>
    <text evidence="11">Binds 2 heme b groups non-covalently.</text>
</comment>
<evidence type="ECO:0000313" key="17">
    <source>
        <dbReference type="EMBL" id="GAV70760.1"/>
    </source>
</evidence>
<dbReference type="PIRSF" id="PIRSF037471">
    <property type="entry name" value="UCP037471"/>
    <property type="match status" value="1"/>
</dbReference>
<dbReference type="STRING" id="3775.A0A1Q3BS13"/>
<evidence type="ECO:0000256" key="3">
    <source>
        <dbReference type="ARBA" id="ARBA00022617"/>
    </source>
</evidence>
<feature type="transmembrane region" description="Helical" evidence="13">
    <location>
        <begin position="351"/>
        <end position="374"/>
    </location>
</feature>
<comment type="function">
    <text evidence="10">May act as a catecholamine-responsive trans-membrane electron transporter.</text>
</comment>
<feature type="domain" description="Cytochrome b561" evidence="16">
    <location>
        <begin position="174"/>
        <end position="375"/>
    </location>
</feature>
<dbReference type="GO" id="GO:0016020">
    <property type="term" value="C:membrane"/>
    <property type="evidence" value="ECO:0007669"/>
    <property type="project" value="UniProtKB-SubCell"/>
</dbReference>
<evidence type="ECO:0000256" key="10">
    <source>
        <dbReference type="ARBA" id="ARBA00053871"/>
    </source>
</evidence>
<keyword evidence="6 14" id="KW-0732">Signal</keyword>
<feature type="binding site" description="axial binding residue" evidence="12">
    <location>
        <position position="251"/>
    </location>
    <ligand>
        <name>heme b</name>
        <dbReference type="ChEBI" id="CHEBI:60344"/>
        <label>1</label>
    </ligand>
    <ligandPart>
        <name>Fe</name>
        <dbReference type="ChEBI" id="CHEBI:18248"/>
    </ligandPart>
</feature>
<evidence type="ECO:0000256" key="8">
    <source>
        <dbReference type="ARBA" id="ARBA00022989"/>
    </source>
</evidence>
<keyword evidence="3" id="KW-0349">Heme</keyword>
<dbReference type="PANTHER" id="PTHR23130">
    <property type="entry name" value="CYTOCHROME B561 AND DOMON DOMAIN-CONTAINING PROTEIN"/>
    <property type="match status" value="1"/>
</dbReference>
<dbReference type="EMBL" id="BDDD01000835">
    <property type="protein sequence ID" value="GAV70760.1"/>
    <property type="molecule type" value="Genomic_DNA"/>
</dbReference>
<gene>
    <name evidence="17" type="ORF">CFOL_v3_14258</name>
</gene>
<dbReference type="InterPro" id="IPR017214">
    <property type="entry name" value="UCP037471"/>
</dbReference>
<evidence type="ECO:0000256" key="9">
    <source>
        <dbReference type="ARBA" id="ARBA00023136"/>
    </source>
</evidence>
<accession>A0A1Q3BS13</accession>
<comment type="caution">
    <text evidence="17">The sequence shown here is derived from an EMBL/GenBank/DDBJ whole genome shotgun (WGS) entry which is preliminary data.</text>
</comment>
<dbReference type="Gene3D" id="1.20.120.1770">
    <property type="match status" value="1"/>
</dbReference>
<evidence type="ECO:0000256" key="2">
    <source>
        <dbReference type="ARBA" id="ARBA00022448"/>
    </source>
</evidence>